<organism evidence="1 2">
    <name type="scientific">Pisolithus tinctorius Marx 270</name>
    <dbReference type="NCBI Taxonomy" id="870435"/>
    <lineage>
        <taxon>Eukaryota</taxon>
        <taxon>Fungi</taxon>
        <taxon>Dikarya</taxon>
        <taxon>Basidiomycota</taxon>
        <taxon>Agaricomycotina</taxon>
        <taxon>Agaricomycetes</taxon>
        <taxon>Agaricomycetidae</taxon>
        <taxon>Boletales</taxon>
        <taxon>Sclerodermatineae</taxon>
        <taxon>Pisolithaceae</taxon>
        <taxon>Pisolithus</taxon>
    </lineage>
</organism>
<name>A0A0C3NHJ0_PISTI</name>
<dbReference type="EMBL" id="KN832082">
    <property type="protein sequence ID" value="KIN94903.1"/>
    <property type="molecule type" value="Genomic_DNA"/>
</dbReference>
<dbReference type="AlphaFoldDB" id="A0A0C3NHJ0"/>
<dbReference type="InParanoid" id="A0A0C3NHJ0"/>
<reference evidence="1 2" key="1">
    <citation type="submission" date="2014-04" db="EMBL/GenBank/DDBJ databases">
        <authorList>
            <consortium name="DOE Joint Genome Institute"/>
            <person name="Kuo A."/>
            <person name="Kohler A."/>
            <person name="Costa M.D."/>
            <person name="Nagy L.G."/>
            <person name="Floudas D."/>
            <person name="Copeland A."/>
            <person name="Barry K.W."/>
            <person name="Cichocki N."/>
            <person name="Veneault-Fourrey C."/>
            <person name="LaButti K."/>
            <person name="Lindquist E.A."/>
            <person name="Lipzen A."/>
            <person name="Lundell T."/>
            <person name="Morin E."/>
            <person name="Murat C."/>
            <person name="Sun H."/>
            <person name="Tunlid A."/>
            <person name="Henrissat B."/>
            <person name="Grigoriev I.V."/>
            <person name="Hibbett D.S."/>
            <person name="Martin F."/>
            <person name="Nordberg H.P."/>
            <person name="Cantor M.N."/>
            <person name="Hua S.X."/>
        </authorList>
    </citation>
    <scope>NUCLEOTIDE SEQUENCE [LARGE SCALE GENOMIC DNA]</scope>
    <source>
        <strain evidence="1 2">Marx 270</strain>
    </source>
</reference>
<reference evidence="2" key="2">
    <citation type="submission" date="2015-01" db="EMBL/GenBank/DDBJ databases">
        <title>Evolutionary Origins and Diversification of the Mycorrhizal Mutualists.</title>
        <authorList>
            <consortium name="DOE Joint Genome Institute"/>
            <consortium name="Mycorrhizal Genomics Consortium"/>
            <person name="Kohler A."/>
            <person name="Kuo A."/>
            <person name="Nagy L.G."/>
            <person name="Floudas D."/>
            <person name="Copeland A."/>
            <person name="Barry K.W."/>
            <person name="Cichocki N."/>
            <person name="Veneault-Fourrey C."/>
            <person name="LaButti K."/>
            <person name="Lindquist E.A."/>
            <person name="Lipzen A."/>
            <person name="Lundell T."/>
            <person name="Morin E."/>
            <person name="Murat C."/>
            <person name="Riley R."/>
            <person name="Ohm R."/>
            <person name="Sun H."/>
            <person name="Tunlid A."/>
            <person name="Henrissat B."/>
            <person name="Grigoriev I.V."/>
            <person name="Hibbett D.S."/>
            <person name="Martin F."/>
        </authorList>
    </citation>
    <scope>NUCLEOTIDE SEQUENCE [LARGE SCALE GENOMIC DNA]</scope>
    <source>
        <strain evidence="2">Marx 270</strain>
    </source>
</reference>
<proteinExistence type="predicted"/>
<keyword evidence="2" id="KW-1185">Reference proteome</keyword>
<dbReference type="Proteomes" id="UP000054217">
    <property type="component" value="Unassembled WGS sequence"/>
</dbReference>
<accession>A0A0C3NHJ0</accession>
<protein>
    <submittedName>
        <fullName evidence="1">Uncharacterized protein</fullName>
    </submittedName>
</protein>
<sequence>MLQLITGYSMRAFTGRKNARVAESIAQPAALAPPLGAAFTPLLPMTLLHCGKFAIRSLFQD</sequence>
<evidence type="ECO:0000313" key="2">
    <source>
        <dbReference type="Proteomes" id="UP000054217"/>
    </source>
</evidence>
<evidence type="ECO:0000313" key="1">
    <source>
        <dbReference type="EMBL" id="KIN94903.1"/>
    </source>
</evidence>
<gene>
    <name evidence="1" type="ORF">M404DRAFT_1007913</name>
</gene>
<dbReference type="HOGENOM" id="CLU_2923610_0_0_1"/>